<evidence type="ECO:0000313" key="2">
    <source>
        <dbReference type="Proteomes" id="UP000738349"/>
    </source>
</evidence>
<proteinExistence type="predicted"/>
<dbReference type="InterPro" id="IPR029068">
    <property type="entry name" value="Glyas_Bleomycin-R_OHBP_Dase"/>
</dbReference>
<accession>A0A9P9FBX1</accession>
<dbReference type="OrthoDB" id="4978182at2759"/>
<evidence type="ECO:0008006" key="3">
    <source>
        <dbReference type="Google" id="ProtNLM"/>
    </source>
</evidence>
<comment type="caution">
    <text evidence="1">The sequence shown here is derived from an EMBL/GenBank/DDBJ whole genome shotgun (WGS) entry which is preliminary data.</text>
</comment>
<dbReference type="Gene3D" id="3.10.180.10">
    <property type="entry name" value="2,3-Dihydroxybiphenyl 1,2-Dioxygenase, domain 1"/>
    <property type="match status" value="1"/>
</dbReference>
<dbReference type="Proteomes" id="UP000738349">
    <property type="component" value="Unassembled WGS sequence"/>
</dbReference>
<keyword evidence="2" id="KW-1185">Reference proteome</keyword>
<dbReference type="AlphaFoldDB" id="A0A9P9FBX1"/>
<organism evidence="1 2">
    <name type="scientific">Dactylonectria macrodidyma</name>
    <dbReference type="NCBI Taxonomy" id="307937"/>
    <lineage>
        <taxon>Eukaryota</taxon>
        <taxon>Fungi</taxon>
        <taxon>Dikarya</taxon>
        <taxon>Ascomycota</taxon>
        <taxon>Pezizomycotina</taxon>
        <taxon>Sordariomycetes</taxon>
        <taxon>Hypocreomycetidae</taxon>
        <taxon>Hypocreales</taxon>
        <taxon>Nectriaceae</taxon>
        <taxon>Dactylonectria</taxon>
    </lineage>
</organism>
<dbReference type="SUPFAM" id="SSF54593">
    <property type="entry name" value="Glyoxalase/Bleomycin resistance protein/Dihydroxybiphenyl dioxygenase"/>
    <property type="match status" value="1"/>
</dbReference>
<sequence length="271" mass="29497">MWAFSSQVTASSQLSPIDTRTPSPIPGLLHGYSPTQSEFEQRTPLPISSGSVPPQVVVGEVEFDGGFAELHPQSLKTMNVVPVPMGWSLGGSQPHEVRVSALDHQAVVKLPDMGPPSEFIMISCFNIRRAEAFYSRCFGWTFLGDINRPDSSDDAMRRHGSSPFDARAMSFFTRDSSNNSHNIAGALLQRSHVSATWIEVQAEAMQARGGGTVCHLRVPDIGDAADRIEANLGVVKSLRFGIRGMMDIGEFMDPEGNLFGLVAYHPGNIRV</sequence>
<protein>
    <recommendedName>
        <fullName evidence="3">VOC domain-containing protein</fullName>
    </recommendedName>
</protein>
<name>A0A9P9FBX1_9HYPO</name>
<gene>
    <name evidence="1" type="ORF">EDB81DRAFT_415460</name>
</gene>
<evidence type="ECO:0000313" key="1">
    <source>
        <dbReference type="EMBL" id="KAH7157183.1"/>
    </source>
</evidence>
<dbReference type="EMBL" id="JAGMUV010000005">
    <property type="protein sequence ID" value="KAH7157183.1"/>
    <property type="molecule type" value="Genomic_DNA"/>
</dbReference>
<reference evidence="1" key="1">
    <citation type="journal article" date="2021" name="Nat. Commun.">
        <title>Genetic determinants of endophytism in the Arabidopsis root mycobiome.</title>
        <authorList>
            <person name="Mesny F."/>
            <person name="Miyauchi S."/>
            <person name="Thiergart T."/>
            <person name="Pickel B."/>
            <person name="Atanasova L."/>
            <person name="Karlsson M."/>
            <person name="Huettel B."/>
            <person name="Barry K.W."/>
            <person name="Haridas S."/>
            <person name="Chen C."/>
            <person name="Bauer D."/>
            <person name="Andreopoulos W."/>
            <person name="Pangilinan J."/>
            <person name="LaButti K."/>
            <person name="Riley R."/>
            <person name="Lipzen A."/>
            <person name="Clum A."/>
            <person name="Drula E."/>
            <person name="Henrissat B."/>
            <person name="Kohler A."/>
            <person name="Grigoriev I.V."/>
            <person name="Martin F.M."/>
            <person name="Hacquard S."/>
        </authorList>
    </citation>
    <scope>NUCLEOTIDE SEQUENCE</scope>
    <source>
        <strain evidence="1">MPI-CAGE-AT-0147</strain>
    </source>
</reference>